<evidence type="ECO:0000259" key="3">
    <source>
        <dbReference type="Pfam" id="PF13439"/>
    </source>
</evidence>
<dbReference type="SUPFAM" id="SSF53756">
    <property type="entry name" value="UDP-Glycosyltransferase/glycogen phosphorylase"/>
    <property type="match status" value="1"/>
</dbReference>
<sequence>MLRVGVDSRPMCRPLSGIGRYTIELLNILTEAPDVHWFLYCDRAFEAPFVHRPNVTVRLSRQNGTLAEHLWYQLILPRQLKRDALNVFWSPRHHLPLFMPSSQRAVVTIHDLTWKRFPETMKRLQYWSERLQMPHSLRKAARIITISNSSRTDLARYFPDTRAKVRVIPCGATRLEAGDCTRALPQQYLLFVGTPEPRKNIRRLLEAYAQLPAGLRSAYPLVMAGGHGWMVDLDQLVEQLGIRADVIALGAVSAGELGYLYSKAKLLLMPSLYEGFGLPILEAFQFGVPAVTSNCSSMPEVAGGGGCLVDPLHVASIRAGIERLLTDRSAYAECVAQIAEQLAHYDWKLAARHTLEVLTSD</sequence>
<dbReference type="Pfam" id="PF00534">
    <property type="entry name" value="Glycos_transf_1"/>
    <property type="match status" value="1"/>
</dbReference>
<dbReference type="Proteomes" id="UP000426235">
    <property type="component" value="Chromosome"/>
</dbReference>
<proteinExistence type="predicted"/>
<reference evidence="4" key="1">
    <citation type="submission" date="2019-12" db="EMBL/GenBank/DDBJ databases">
        <title>Hybrid Genome Assemblies of two High G+C Isolates from Undergraduate Microbiology Courses.</title>
        <authorList>
            <person name="Ne Ville C.J."/>
            <person name="Enright D."/>
            <person name="Hernandez I."/>
            <person name="Dodsworth J."/>
            <person name="Orwin P.M."/>
        </authorList>
    </citation>
    <scope>NUCLEOTIDE SEQUENCE [LARGE SCALE GENOMIC DNA]</scope>
    <source>
        <strain evidence="4">Neo</strain>
    </source>
</reference>
<dbReference type="InterPro" id="IPR028098">
    <property type="entry name" value="Glyco_trans_4-like_N"/>
</dbReference>
<dbReference type="Pfam" id="PF13439">
    <property type="entry name" value="Glyco_transf_4"/>
    <property type="match status" value="1"/>
</dbReference>
<dbReference type="PANTHER" id="PTHR46401">
    <property type="entry name" value="GLYCOSYLTRANSFERASE WBBK-RELATED"/>
    <property type="match status" value="1"/>
</dbReference>
<dbReference type="AlphaFoldDB" id="A0A6I6H4B5"/>
<organism evidence="4 5">
    <name type="scientific">Pseudomonas alkylphenolica</name>
    <dbReference type="NCBI Taxonomy" id="237609"/>
    <lineage>
        <taxon>Bacteria</taxon>
        <taxon>Pseudomonadati</taxon>
        <taxon>Pseudomonadota</taxon>
        <taxon>Gammaproteobacteria</taxon>
        <taxon>Pseudomonadales</taxon>
        <taxon>Pseudomonadaceae</taxon>
        <taxon>Pseudomonas</taxon>
    </lineage>
</organism>
<protein>
    <submittedName>
        <fullName evidence="4">Glycosyltransferase</fullName>
    </submittedName>
</protein>
<evidence type="ECO:0000256" key="1">
    <source>
        <dbReference type="ARBA" id="ARBA00022679"/>
    </source>
</evidence>
<dbReference type="CDD" id="cd03809">
    <property type="entry name" value="GT4_MtfB-like"/>
    <property type="match status" value="1"/>
</dbReference>
<dbReference type="GO" id="GO:0016757">
    <property type="term" value="F:glycosyltransferase activity"/>
    <property type="evidence" value="ECO:0007669"/>
    <property type="project" value="InterPro"/>
</dbReference>
<dbReference type="PANTHER" id="PTHR46401:SF2">
    <property type="entry name" value="GLYCOSYLTRANSFERASE WBBK-RELATED"/>
    <property type="match status" value="1"/>
</dbReference>
<dbReference type="InterPro" id="IPR001296">
    <property type="entry name" value="Glyco_trans_1"/>
</dbReference>
<gene>
    <name evidence="4" type="ORF">GPJ81_00625</name>
</gene>
<feature type="domain" description="Glycosyl transferase family 1" evidence="2">
    <location>
        <begin position="186"/>
        <end position="336"/>
    </location>
</feature>
<name>A0A6I6H4B5_9PSED</name>
<dbReference type="Gene3D" id="3.40.50.2000">
    <property type="entry name" value="Glycogen Phosphorylase B"/>
    <property type="match status" value="2"/>
</dbReference>
<feature type="domain" description="Glycosyltransferase subfamily 4-like N-terminal" evidence="3">
    <location>
        <begin position="16"/>
        <end position="171"/>
    </location>
</feature>
<evidence type="ECO:0000313" key="5">
    <source>
        <dbReference type="Proteomes" id="UP000426235"/>
    </source>
</evidence>
<dbReference type="EMBL" id="CP046621">
    <property type="protein sequence ID" value="QGW75238.1"/>
    <property type="molecule type" value="Genomic_DNA"/>
</dbReference>
<keyword evidence="5" id="KW-1185">Reference proteome</keyword>
<dbReference type="GO" id="GO:0009103">
    <property type="term" value="P:lipopolysaccharide biosynthetic process"/>
    <property type="evidence" value="ECO:0007669"/>
    <property type="project" value="TreeGrafter"/>
</dbReference>
<evidence type="ECO:0000313" key="4">
    <source>
        <dbReference type="EMBL" id="QGW75238.1"/>
    </source>
</evidence>
<accession>A0A6I6H4B5</accession>
<evidence type="ECO:0000259" key="2">
    <source>
        <dbReference type="Pfam" id="PF00534"/>
    </source>
</evidence>
<keyword evidence="1" id="KW-0808">Transferase</keyword>